<feature type="non-terminal residue" evidence="3">
    <location>
        <position position="69"/>
    </location>
</feature>
<dbReference type="PANTHER" id="PTHR11249">
    <property type="entry name" value="GLIAL FACTOR NATURATION FACTOR"/>
    <property type="match status" value="1"/>
</dbReference>
<feature type="domain" description="ADF-H" evidence="2">
    <location>
        <begin position="1"/>
        <end position="69"/>
    </location>
</feature>
<accession>A0A4P9Y4D1</accession>
<proteinExistence type="inferred from homology"/>
<feature type="non-terminal residue" evidence="3">
    <location>
        <position position="1"/>
    </location>
</feature>
<protein>
    <recommendedName>
        <fullName evidence="2">ADF-H domain-containing protein</fullName>
    </recommendedName>
</protein>
<evidence type="ECO:0000313" key="3">
    <source>
        <dbReference type="EMBL" id="RKP13604.1"/>
    </source>
</evidence>
<dbReference type="GO" id="GO:0071846">
    <property type="term" value="P:actin filament debranching"/>
    <property type="evidence" value="ECO:0007669"/>
    <property type="project" value="InterPro"/>
</dbReference>
<dbReference type="GO" id="GO:0034316">
    <property type="term" value="P:negative regulation of Arp2/3 complex-mediated actin nucleation"/>
    <property type="evidence" value="ECO:0007669"/>
    <property type="project" value="TreeGrafter"/>
</dbReference>
<dbReference type="EMBL" id="KZ987981">
    <property type="protein sequence ID" value="RKP13604.1"/>
    <property type="molecule type" value="Genomic_DNA"/>
</dbReference>
<dbReference type="SUPFAM" id="SSF55753">
    <property type="entry name" value="Actin depolymerizing proteins"/>
    <property type="match status" value="1"/>
</dbReference>
<name>A0A4P9Y4D1_9FUNG</name>
<dbReference type="PANTHER" id="PTHR11249:SF2">
    <property type="entry name" value="GLIA MATURATION FACTOR"/>
    <property type="match status" value="1"/>
</dbReference>
<evidence type="ECO:0000259" key="2">
    <source>
        <dbReference type="PROSITE" id="PS51263"/>
    </source>
</evidence>
<dbReference type="GO" id="GO:0071933">
    <property type="term" value="F:Arp2/3 complex binding"/>
    <property type="evidence" value="ECO:0007669"/>
    <property type="project" value="InterPro"/>
</dbReference>
<dbReference type="InterPro" id="IPR002108">
    <property type="entry name" value="ADF-H"/>
</dbReference>
<dbReference type="GO" id="GO:0030864">
    <property type="term" value="C:cortical actin cytoskeleton"/>
    <property type="evidence" value="ECO:0007669"/>
    <property type="project" value="TreeGrafter"/>
</dbReference>
<keyword evidence="4" id="KW-1185">Reference proteome</keyword>
<sequence>SLQISDTLLQRMKKFRFAKTESTTALVLRINRKDQTLEEEDFYDDVQMEDLVEELPDNQPRYIIMSFKV</sequence>
<evidence type="ECO:0000256" key="1">
    <source>
        <dbReference type="ARBA" id="ARBA00010055"/>
    </source>
</evidence>
<dbReference type="OrthoDB" id="3919494at2759"/>
<organism evidence="3 4">
    <name type="scientific">Piptocephalis cylindrospora</name>
    <dbReference type="NCBI Taxonomy" id="1907219"/>
    <lineage>
        <taxon>Eukaryota</taxon>
        <taxon>Fungi</taxon>
        <taxon>Fungi incertae sedis</taxon>
        <taxon>Zoopagomycota</taxon>
        <taxon>Zoopagomycotina</taxon>
        <taxon>Zoopagomycetes</taxon>
        <taxon>Zoopagales</taxon>
        <taxon>Piptocephalidaceae</taxon>
        <taxon>Piptocephalis</taxon>
    </lineage>
</organism>
<evidence type="ECO:0000313" key="4">
    <source>
        <dbReference type="Proteomes" id="UP000267251"/>
    </source>
</evidence>
<dbReference type="PROSITE" id="PS51263">
    <property type="entry name" value="ADF_H"/>
    <property type="match status" value="1"/>
</dbReference>
<comment type="similarity">
    <text evidence="1">Belongs to the actin-binding proteins ADF family. GMF subfamily.</text>
</comment>
<dbReference type="AlphaFoldDB" id="A0A4P9Y4D1"/>
<dbReference type="InterPro" id="IPR011171">
    <property type="entry name" value="GMF"/>
</dbReference>
<gene>
    <name evidence="3" type="ORF">BJ684DRAFT_467</name>
</gene>
<dbReference type="Gene3D" id="3.40.20.10">
    <property type="entry name" value="Severin"/>
    <property type="match status" value="1"/>
</dbReference>
<dbReference type="Pfam" id="PF00241">
    <property type="entry name" value="Cofilin_ADF"/>
    <property type="match status" value="1"/>
</dbReference>
<reference evidence="4" key="1">
    <citation type="journal article" date="2018" name="Nat. Microbiol.">
        <title>Leveraging single-cell genomics to expand the fungal tree of life.</title>
        <authorList>
            <person name="Ahrendt S.R."/>
            <person name="Quandt C.A."/>
            <person name="Ciobanu D."/>
            <person name="Clum A."/>
            <person name="Salamov A."/>
            <person name="Andreopoulos B."/>
            <person name="Cheng J.F."/>
            <person name="Woyke T."/>
            <person name="Pelin A."/>
            <person name="Henrissat B."/>
            <person name="Reynolds N.K."/>
            <person name="Benny G.L."/>
            <person name="Smith M.E."/>
            <person name="James T.Y."/>
            <person name="Grigoriev I.V."/>
        </authorList>
    </citation>
    <scope>NUCLEOTIDE SEQUENCE [LARGE SCALE GENOMIC DNA]</scope>
</reference>
<dbReference type="GO" id="GO:0003779">
    <property type="term" value="F:actin binding"/>
    <property type="evidence" value="ECO:0007669"/>
    <property type="project" value="InterPro"/>
</dbReference>
<dbReference type="Proteomes" id="UP000267251">
    <property type="component" value="Unassembled WGS sequence"/>
</dbReference>
<dbReference type="InterPro" id="IPR029006">
    <property type="entry name" value="ADF-H/Gelsolin-like_dom_sf"/>
</dbReference>